<dbReference type="RefSeq" id="WP_121698068.1">
    <property type="nucleotide sequence ID" value="NZ_JBCLPP010000022.1"/>
</dbReference>
<evidence type="ECO:0000313" key="1">
    <source>
        <dbReference type="EMBL" id="MEY8245728.1"/>
    </source>
</evidence>
<dbReference type="Pfam" id="PF14391">
    <property type="entry name" value="DUF4421"/>
    <property type="match status" value="1"/>
</dbReference>
<dbReference type="InterPro" id="IPR025535">
    <property type="entry name" value="DUF4421"/>
</dbReference>
<reference evidence="1 2" key="1">
    <citation type="submission" date="2024-03" db="EMBL/GenBank/DDBJ databases">
        <title>Mouse gut bacterial collection (mGBC) of GemPharmatech.</title>
        <authorList>
            <person name="He Y."/>
            <person name="Dong L."/>
            <person name="Wu D."/>
            <person name="Gao X."/>
            <person name="Lin Z."/>
        </authorList>
    </citation>
    <scope>NUCLEOTIDE SEQUENCE [LARGE SCALE GENOMIC DNA]</scope>
    <source>
        <strain evidence="1 2">54-13</strain>
    </source>
</reference>
<evidence type="ECO:0000313" key="2">
    <source>
        <dbReference type="Proteomes" id="UP001565200"/>
    </source>
</evidence>
<dbReference type="Proteomes" id="UP001565200">
    <property type="component" value="Unassembled WGS sequence"/>
</dbReference>
<gene>
    <name evidence="1" type="ORF">AAK873_08905</name>
</gene>
<accession>A0ABV4CWH0</accession>
<proteinExistence type="predicted"/>
<comment type="caution">
    <text evidence="1">The sequence shown here is derived from an EMBL/GenBank/DDBJ whole genome shotgun (WGS) entry which is preliminary data.</text>
</comment>
<dbReference type="EMBL" id="JBCLPP010000022">
    <property type="protein sequence ID" value="MEY8245728.1"/>
    <property type="molecule type" value="Genomic_DNA"/>
</dbReference>
<organism evidence="1 2">
    <name type="scientific">Heminiphilus faecis</name>
    <dbReference type="NCBI Taxonomy" id="2601703"/>
    <lineage>
        <taxon>Bacteria</taxon>
        <taxon>Pseudomonadati</taxon>
        <taxon>Bacteroidota</taxon>
        <taxon>Bacteroidia</taxon>
        <taxon>Bacteroidales</taxon>
        <taxon>Muribaculaceae</taxon>
        <taxon>Heminiphilus</taxon>
    </lineage>
</organism>
<protein>
    <submittedName>
        <fullName evidence="1">DUF4421 domain-containing protein</fullName>
    </submittedName>
</protein>
<keyword evidence="2" id="KW-1185">Reference proteome</keyword>
<sequence>MSSASLALGATEADSIMPVSGPKHSGNWIKQLVDNGFKLHDPSINYPRFARFCLKVYDWGDRTFNSYDSTYVVSTGKNWKITGKSYNWAESYFMQFTGNTRLHMISEIYSDIGASIGFMAVNVGHTFNANDLFGNPVASRKNWDYSFTSALFAASINYTSTDGGVRITKFGDFNLQGHSFDFNSVKQETTSANMYYFFNHRKYSQAAAYCYSKYQLKSAGSLIVGLNFNKQNIDLDFSALPSDMLTYLPGKHDRYTFHYKDYNIICGYAYNWVLHPRRWLVNATVLPAIGYRHTYENSTDGKKDMFSTNVTGLFSVVYNHRSLFASLTGRFDGNIYFGSSYTFMNSIESLSLVVGARF</sequence>
<name>A0ABV4CWH0_9BACT</name>